<evidence type="ECO:0000313" key="3">
    <source>
        <dbReference type="EMBL" id="KAF5848469.1"/>
    </source>
</evidence>
<organism evidence="3 4">
    <name type="scientific">Cochliobolus sativus</name>
    <name type="common">Common root rot and spot blotch fungus</name>
    <name type="synonym">Bipolaris sorokiniana</name>
    <dbReference type="NCBI Taxonomy" id="45130"/>
    <lineage>
        <taxon>Eukaryota</taxon>
        <taxon>Fungi</taxon>
        <taxon>Dikarya</taxon>
        <taxon>Ascomycota</taxon>
        <taxon>Pezizomycotina</taxon>
        <taxon>Dothideomycetes</taxon>
        <taxon>Pleosporomycetidae</taxon>
        <taxon>Pleosporales</taxon>
        <taxon>Pleosporineae</taxon>
        <taxon>Pleosporaceae</taxon>
        <taxon>Bipolaris</taxon>
    </lineage>
</organism>
<dbReference type="InterPro" id="IPR051531">
    <property type="entry name" value="N-acetyltransferase"/>
</dbReference>
<evidence type="ECO:0000256" key="1">
    <source>
        <dbReference type="SAM" id="MobiDB-lite"/>
    </source>
</evidence>
<accession>A0A8H5ZGP7</accession>
<dbReference type="Gene3D" id="3.40.630.30">
    <property type="match status" value="1"/>
</dbReference>
<dbReference type="GO" id="GO:0016747">
    <property type="term" value="F:acyltransferase activity, transferring groups other than amino-acyl groups"/>
    <property type="evidence" value="ECO:0007669"/>
    <property type="project" value="InterPro"/>
</dbReference>
<evidence type="ECO:0000259" key="2">
    <source>
        <dbReference type="PROSITE" id="PS51186"/>
    </source>
</evidence>
<dbReference type="EMBL" id="WNKQ01000011">
    <property type="protein sequence ID" value="KAF5848469.1"/>
    <property type="molecule type" value="Genomic_DNA"/>
</dbReference>
<feature type="compositionally biased region" description="Low complexity" evidence="1">
    <location>
        <begin position="136"/>
        <end position="154"/>
    </location>
</feature>
<reference evidence="3" key="1">
    <citation type="submission" date="2019-11" db="EMBL/GenBank/DDBJ databases">
        <title>Bipolaris sorokiniana Genome sequencing.</title>
        <authorList>
            <person name="Wang H."/>
        </authorList>
    </citation>
    <scope>NUCLEOTIDE SEQUENCE</scope>
</reference>
<dbReference type="SUPFAM" id="SSF55729">
    <property type="entry name" value="Acyl-CoA N-acyltransferases (Nat)"/>
    <property type="match status" value="1"/>
</dbReference>
<dbReference type="AlphaFoldDB" id="A0A8H5ZGP7"/>
<name>A0A8H5ZGP7_COCSA</name>
<protein>
    <recommendedName>
        <fullName evidence="2">N-acetyltransferase domain-containing protein</fullName>
    </recommendedName>
</protein>
<dbReference type="InterPro" id="IPR000182">
    <property type="entry name" value="GNAT_dom"/>
</dbReference>
<feature type="domain" description="N-acetyltransferase" evidence="2">
    <location>
        <begin position="15"/>
        <end position="209"/>
    </location>
</feature>
<dbReference type="Proteomes" id="UP000624244">
    <property type="component" value="Unassembled WGS sequence"/>
</dbReference>
<comment type="caution">
    <text evidence="3">The sequence shown here is derived from an EMBL/GenBank/DDBJ whole genome shotgun (WGS) entry which is preliminary data.</text>
</comment>
<evidence type="ECO:0000313" key="4">
    <source>
        <dbReference type="Proteomes" id="UP000624244"/>
    </source>
</evidence>
<proteinExistence type="predicted"/>
<dbReference type="PROSITE" id="PS51186">
    <property type="entry name" value="GNAT"/>
    <property type="match status" value="1"/>
</dbReference>
<sequence>MVVVDPGLFVKTERLLLRPLRIEDADDVLEMRRHPEVMMHTSTLPSDRIEATKAWIQGCHQVEHNWNFAVVLLEPHDGPRLIGLIGAVRAPEVGYMFNASYWGKGYATEALRAFMPMFFEHYSGNCIADYRDEDPNGPTSNGSTQNGNSTNGCTDNGKRLAPRYEYAEAHTDPELVSSQNVLRKVGFKLHERKKNDFENPILGMRDTLVFRFDRSSL</sequence>
<gene>
    <name evidence="3" type="ORF">GGP41_005854</name>
</gene>
<feature type="region of interest" description="Disordered" evidence="1">
    <location>
        <begin position="133"/>
        <end position="157"/>
    </location>
</feature>
<dbReference type="OMA" id="WNFAIEL"/>
<dbReference type="Pfam" id="PF13302">
    <property type="entry name" value="Acetyltransf_3"/>
    <property type="match status" value="1"/>
</dbReference>
<dbReference type="InterPro" id="IPR016181">
    <property type="entry name" value="Acyl_CoA_acyltransferase"/>
</dbReference>
<dbReference type="PANTHER" id="PTHR43792:SF1">
    <property type="entry name" value="N-ACETYLTRANSFERASE DOMAIN-CONTAINING PROTEIN"/>
    <property type="match status" value="1"/>
</dbReference>
<dbReference type="PANTHER" id="PTHR43792">
    <property type="entry name" value="GNAT FAMILY, PUTATIVE (AFU_ORTHOLOGUE AFUA_3G00765)-RELATED-RELATED"/>
    <property type="match status" value="1"/>
</dbReference>